<keyword evidence="4" id="KW-0067">ATP-binding</keyword>
<name>A0ABT0C7M0_THEVL</name>
<feature type="compositionally biased region" description="Basic and acidic residues" evidence="5">
    <location>
        <begin position="544"/>
        <end position="555"/>
    </location>
</feature>
<keyword evidence="2" id="KW-0547">Nucleotide-binding</keyword>
<accession>A0ABT0C7M0</accession>
<evidence type="ECO:0000256" key="3">
    <source>
        <dbReference type="ARBA" id="ARBA00022777"/>
    </source>
</evidence>
<keyword evidence="8" id="KW-1185">Reference proteome</keyword>
<feature type="compositionally biased region" description="Low complexity" evidence="5">
    <location>
        <begin position="520"/>
        <end position="543"/>
    </location>
</feature>
<dbReference type="Proteomes" id="UP000830835">
    <property type="component" value="Unassembled WGS sequence"/>
</dbReference>
<evidence type="ECO:0000259" key="6">
    <source>
        <dbReference type="PROSITE" id="PS50011"/>
    </source>
</evidence>
<dbReference type="CDD" id="cd14014">
    <property type="entry name" value="STKc_PknB_like"/>
    <property type="match status" value="1"/>
</dbReference>
<evidence type="ECO:0000256" key="2">
    <source>
        <dbReference type="ARBA" id="ARBA00022741"/>
    </source>
</evidence>
<organism evidence="7 8">
    <name type="scientific">Thermostichus vulcanus str. 'Rupite'</name>
    <dbReference type="NCBI Taxonomy" id="2813851"/>
    <lineage>
        <taxon>Bacteria</taxon>
        <taxon>Bacillati</taxon>
        <taxon>Cyanobacteriota</taxon>
        <taxon>Cyanophyceae</taxon>
        <taxon>Thermostichales</taxon>
        <taxon>Thermostichaceae</taxon>
        <taxon>Thermostichus</taxon>
    </lineage>
</organism>
<reference evidence="7" key="1">
    <citation type="submission" date="2021-02" db="EMBL/GenBank/DDBJ databases">
        <title>The CRISPR/cas machinery reduction and long-range gene transfer in the hot spring cyanobacterium Synechococcus.</title>
        <authorList>
            <person name="Dvorak P."/>
            <person name="Jahodarova E."/>
            <person name="Hasler P."/>
            <person name="Poulickova A."/>
        </authorList>
    </citation>
    <scope>NUCLEOTIDE SEQUENCE</scope>
    <source>
        <strain evidence="7">Rupite</strain>
    </source>
</reference>
<dbReference type="SUPFAM" id="SSF56112">
    <property type="entry name" value="Protein kinase-like (PK-like)"/>
    <property type="match status" value="1"/>
</dbReference>
<evidence type="ECO:0000313" key="7">
    <source>
        <dbReference type="EMBL" id="MCJ2541751.1"/>
    </source>
</evidence>
<comment type="caution">
    <text evidence="7">The sequence shown here is derived from an EMBL/GenBank/DDBJ whole genome shotgun (WGS) entry which is preliminary data.</text>
</comment>
<feature type="region of interest" description="Disordered" evidence="5">
    <location>
        <begin position="424"/>
        <end position="555"/>
    </location>
</feature>
<keyword evidence="1" id="KW-0808">Transferase</keyword>
<dbReference type="Pfam" id="PF00069">
    <property type="entry name" value="Pkinase"/>
    <property type="match status" value="1"/>
</dbReference>
<evidence type="ECO:0000256" key="1">
    <source>
        <dbReference type="ARBA" id="ARBA00022679"/>
    </source>
</evidence>
<dbReference type="Gene3D" id="3.30.200.20">
    <property type="entry name" value="Phosphorylase Kinase, domain 1"/>
    <property type="match status" value="1"/>
</dbReference>
<dbReference type="InterPro" id="IPR000719">
    <property type="entry name" value="Prot_kinase_dom"/>
</dbReference>
<evidence type="ECO:0000313" key="8">
    <source>
        <dbReference type="Proteomes" id="UP000830835"/>
    </source>
</evidence>
<dbReference type="SMART" id="SM00220">
    <property type="entry name" value="S_TKc"/>
    <property type="match status" value="1"/>
</dbReference>
<protein>
    <submittedName>
        <fullName evidence="7">Serine/threonine protein kinase</fullName>
    </submittedName>
</protein>
<dbReference type="RefSeq" id="WP_244348920.1">
    <property type="nucleotide sequence ID" value="NZ_JAFIRA010000003.1"/>
</dbReference>
<dbReference type="Gene3D" id="1.10.510.10">
    <property type="entry name" value="Transferase(Phosphotransferase) domain 1"/>
    <property type="match status" value="1"/>
</dbReference>
<dbReference type="PANTHER" id="PTHR43289">
    <property type="entry name" value="MITOGEN-ACTIVATED PROTEIN KINASE KINASE KINASE 20-RELATED"/>
    <property type="match status" value="1"/>
</dbReference>
<feature type="domain" description="Protein kinase" evidence="6">
    <location>
        <begin position="14"/>
        <end position="301"/>
    </location>
</feature>
<dbReference type="GO" id="GO:0004674">
    <property type="term" value="F:protein serine/threonine kinase activity"/>
    <property type="evidence" value="ECO:0007669"/>
    <property type="project" value="UniProtKB-KW"/>
</dbReference>
<dbReference type="PROSITE" id="PS50011">
    <property type="entry name" value="PROTEIN_KINASE_DOM"/>
    <property type="match status" value="1"/>
</dbReference>
<gene>
    <name evidence="7" type="ORF">JX360_02335</name>
</gene>
<sequence>MNQLAPGKLIGQRYQLVQSISAGGMGQVFKAIDTRLFNRPVAVKLLHQNLAGDEKTQQQLRKRFGQEVRISTLLGEHPSIVKVLDYGLESNHPYLVMEYLTGHSLGELMLKYKPMPPNRVVNIARQVCAGLYYAHSLETNQDGHAIKGVIHRDIKPSNIFAIKDETLGETIKILDFGIAKLLSDVSIALGTQTTGFLGTVRYASPEQVRGEELDARSDIYSFGVVLYRMLTGQQPLRPKTDSFPGWYDAHNHQPPQPFDRSALPYPIPVELEQVVLSCLAKDPDQRPQDMKILSAQLEGSLQLEGTASLIAPISRMTPPTTPIFSERTLAAMDGQEGTYRLISPQETGRKAFGHKAWPILGGVALMVAIMTGTFWGMRLLLAPGGRTETPTEEPDPETAETTGTDPSEALDLEDLGLLRDPEGELVFEDDPDPALTESETQSESESEGETTTEAPPEPDPSPTPAQPVAPLPAAPVVPAPVVPQAPPPVVTPAPAPPVAAPVTPVPAQPLNQPLFPQRNPASAPAPAPTAAVPSEAPTPSRLQQLREERERLGRD</sequence>
<evidence type="ECO:0000256" key="5">
    <source>
        <dbReference type="SAM" id="MobiDB-lite"/>
    </source>
</evidence>
<dbReference type="EMBL" id="JAFIRA010000003">
    <property type="protein sequence ID" value="MCJ2541751.1"/>
    <property type="molecule type" value="Genomic_DNA"/>
</dbReference>
<dbReference type="InterPro" id="IPR011009">
    <property type="entry name" value="Kinase-like_dom_sf"/>
</dbReference>
<feature type="compositionally biased region" description="Pro residues" evidence="5">
    <location>
        <begin position="455"/>
        <end position="507"/>
    </location>
</feature>
<feature type="compositionally biased region" description="Acidic residues" evidence="5">
    <location>
        <begin position="440"/>
        <end position="450"/>
    </location>
</feature>
<keyword evidence="3 7" id="KW-0418">Kinase</keyword>
<keyword evidence="7" id="KW-0723">Serine/threonine-protein kinase</keyword>
<proteinExistence type="predicted"/>
<dbReference type="PANTHER" id="PTHR43289:SF34">
    <property type="entry name" value="SERINE_THREONINE-PROTEIN KINASE YBDM-RELATED"/>
    <property type="match status" value="1"/>
</dbReference>
<feature type="region of interest" description="Disordered" evidence="5">
    <location>
        <begin position="385"/>
        <end position="410"/>
    </location>
</feature>
<evidence type="ECO:0000256" key="4">
    <source>
        <dbReference type="ARBA" id="ARBA00022840"/>
    </source>
</evidence>